<organism evidence="3 4">
    <name type="scientific">Ornatilinea apprima</name>
    <dbReference type="NCBI Taxonomy" id="1134406"/>
    <lineage>
        <taxon>Bacteria</taxon>
        <taxon>Bacillati</taxon>
        <taxon>Chloroflexota</taxon>
        <taxon>Anaerolineae</taxon>
        <taxon>Anaerolineales</taxon>
        <taxon>Anaerolineaceae</taxon>
        <taxon>Ornatilinea</taxon>
    </lineage>
</organism>
<dbReference type="InterPro" id="IPR025669">
    <property type="entry name" value="AAA_dom"/>
</dbReference>
<dbReference type="Proteomes" id="UP000050417">
    <property type="component" value="Unassembled WGS sequence"/>
</dbReference>
<dbReference type="Gene3D" id="3.40.50.300">
    <property type="entry name" value="P-loop containing nucleotide triphosphate hydrolases"/>
    <property type="match status" value="1"/>
</dbReference>
<evidence type="ECO:0000313" key="4">
    <source>
        <dbReference type="Proteomes" id="UP000050417"/>
    </source>
</evidence>
<gene>
    <name evidence="3" type="ORF">ADN00_15825</name>
</gene>
<accession>A0A0P6WZL7</accession>
<dbReference type="PANTHER" id="PTHR13696">
    <property type="entry name" value="P-LOOP CONTAINING NUCLEOSIDE TRIPHOSPHATE HYDROLASE"/>
    <property type="match status" value="1"/>
</dbReference>
<dbReference type="InterPro" id="IPR050678">
    <property type="entry name" value="DNA_Partitioning_ATPase"/>
</dbReference>
<dbReference type="SUPFAM" id="SSF52540">
    <property type="entry name" value="P-loop containing nucleoside triphosphate hydrolases"/>
    <property type="match status" value="1"/>
</dbReference>
<evidence type="ECO:0000313" key="3">
    <source>
        <dbReference type="EMBL" id="KPL72281.1"/>
    </source>
</evidence>
<dbReference type="InterPro" id="IPR027417">
    <property type="entry name" value="P-loop_NTPase"/>
</dbReference>
<feature type="domain" description="AAA" evidence="2">
    <location>
        <begin position="3"/>
        <end position="176"/>
    </location>
</feature>
<keyword evidence="4" id="KW-1185">Reference proteome</keyword>
<sequence length="259" mass="28688">MYCIAIANEKGGVAKTTTTVSLGAALAEAGHRVLVVDLDGQANLTLALGIDPNEQSVSISKVLLSGAPLPAAIQTTVCPRLDILTSNHEMANAERFLPIQKNYEYILRNAIQSLNNLYEYVLYDCPPFLGAATMNALVAADMLLVPTQPEYFSIYALRNLMDWVRMIRSKYNPALTYRLIMTMFDKRNKTHRVLAEQLAENFQSGLLNTFIAMDTKLRESPIAGLPILMHATKSRAAMQYRSLALEITQHAQETTLQPA</sequence>
<dbReference type="PANTHER" id="PTHR13696:SF52">
    <property type="entry name" value="PARA FAMILY PROTEIN CT_582"/>
    <property type="match status" value="1"/>
</dbReference>
<dbReference type="RefSeq" id="WP_075064001.1">
    <property type="nucleotide sequence ID" value="NZ_LGCL01000039.1"/>
</dbReference>
<comment type="caution">
    <text evidence="3">The sequence shown here is derived from an EMBL/GenBank/DDBJ whole genome shotgun (WGS) entry which is preliminary data.</text>
</comment>
<reference evidence="3 4" key="1">
    <citation type="submission" date="2015-07" db="EMBL/GenBank/DDBJ databases">
        <title>Genome sequence of Ornatilinea apprima DSM 23815.</title>
        <authorList>
            <person name="Hemp J."/>
            <person name="Ward L.M."/>
            <person name="Pace L.A."/>
            <person name="Fischer W.W."/>
        </authorList>
    </citation>
    <scope>NUCLEOTIDE SEQUENCE [LARGE SCALE GENOMIC DNA]</scope>
    <source>
        <strain evidence="3 4">P3M-1</strain>
    </source>
</reference>
<protein>
    <recommendedName>
        <fullName evidence="2">AAA domain-containing protein</fullName>
    </recommendedName>
</protein>
<dbReference type="FunFam" id="3.40.50.300:FF:000285">
    <property type="entry name" value="Sporulation initiation inhibitor Soj"/>
    <property type="match status" value="1"/>
</dbReference>
<comment type="similarity">
    <text evidence="1">Belongs to the ParA family.</text>
</comment>
<dbReference type="OrthoDB" id="9815116at2"/>
<dbReference type="EMBL" id="LGCL01000039">
    <property type="protein sequence ID" value="KPL72281.1"/>
    <property type="molecule type" value="Genomic_DNA"/>
</dbReference>
<dbReference type="AlphaFoldDB" id="A0A0P6WZL7"/>
<evidence type="ECO:0000259" key="2">
    <source>
        <dbReference type="Pfam" id="PF13614"/>
    </source>
</evidence>
<name>A0A0P6WZL7_9CHLR</name>
<evidence type="ECO:0000256" key="1">
    <source>
        <dbReference type="ARBA" id="ARBA00006976"/>
    </source>
</evidence>
<dbReference type="CDD" id="cd02042">
    <property type="entry name" value="ParAB_family"/>
    <property type="match status" value="1"/>
</dbReference>
<dbReference type="STRING" id="1134406.ADN00_15825"/>
<proteinExistence type="inferred from homology"/>
<dbReference type="Pfam" id="PF13614">
    <property type="entry name" value="AAA_31"/>
    <property type="match status" value="1"/>
</dbReference>